<dbReference type="Proteomes" id="UP000688947">
    <property type="component" value="Unassembled WGS sequence"/>
</dbReference>
<dbReference type="OrthoDB" id="128218at2759"/>
<reference evidence="1" key="1">
    <citation type="submission" date="2021-01" db="EMBL/GenBank/DDBJ databases">
        <title>Phytophthora aleatoria, a newly-described species from Pinus radiata is distinct from Phytophthora cactorum isolates based on comparative genomics.</title>
        <authorList>
            <person name="Mcdougal R."/>
            <person name="Panda P."/>
            <person name="Williams N."/>
            <person name="Studholme D.J."/>
        </authorList>
    </citation>
    <scope>NUCLEOTIDE SEQUENCE</scope>
    <source>
        <strain evidence="1">NZFS 3830</strain>
    </source>
</reference>
<dbReference type="EMBL" id="JAENGZ010001926">
    <property type="protein sequence ID" value="KAG6945608.1"/>
    <property type="molecule type" value="Genomic_DNA"/>
</dbReference>
<protein>
    <submittedName>
        <fullName evidence="1">Uncharacterized protein</fullName>
    </submittedName>
</protein>
<proteinExistence type="predicted"/>
<dbReference type="VEuPathDB" id="FungiDB:PC110_g11742"/>
<evidence type="ECO:0000313" key="2">
    <source>
        <dbReference type="Proteomes" id="UP000688947"/>
    </source>
</evidence>
<dbReference type="VEuPathDB" id="FungiDB:PC110_g21349"/>
<organism evidence="1 2">
    <name type="scientific">Phytophthora cactorum</name>
    <dbReference type="NCBI Taxonomy" id="29920"/>
    <lineage>
        <taxon>Eukaryota</taxon>
        <taxon>Sar</taxon>
        <taxon>Stramenopiles</taxon>
        <taxon>Oomycota</taxon>
        <taxon>Peronosporomycetes</taxon>
        <taxon>Peronosporales</taxon>
        <taxon>Peronosporaceae</taxon>
        <taxon>Phytophthora</taxon>
    </lineage>
</organism>
<dbReference type="AlphaFoldDB" id="A0A8T1TTW3"/>
<evidence type="ECO:0000313" key="1">
    <source>
        <dbReference type="EMBL" id="KAG6945608.1"/>
    </source>
</evidence>
<comment type="caution">
    <text evidence="1">The sequence shown here is derived from an EMBL/GenBank/DDBJ whole genome shotgun (WGS) entry which is preliminary data.</text>
</comment>
<name>A0A8T1TTW3_9STRA</name>
<accession>A0A8T1TTW3</accession>
<gene>
    <name evidence="1" type="ORF">JG687_00017186</name>
</gene>
<sequence>MWFVVVKSDQDKTSVPLGLVTMYKYDLATTELNSMVLSSAELTKAKVVTMGLPGDLSATMIASKTDNDILNAKYEDFLKDTEAMLQNEFRLLYRMLFMNLMHDLWTNTSKNCIVGTSIAFVDPAWAFVYLALLGETKSNGYNSEDVCVWNKERSCQYINFYQWFF</sequence>